<accession>A0AAV7R6S2</accession>
<dbReference type="AlphaFoldDB" id="A0AAV7R6S2"/>
<evidence type="ECO:0000313" key="3">
    <source>
        <dbReference type="Proteomes" id="UP001066276"/>
    </source>
</evidence>
<comment type="caution">
    <text evidence="2">The sequence shown here is derived from an EMBL/GenBank/DDBJ whole genome shotgun (WGS) entry which is preliminary data.</text>
</comment>
<organism evidence="2 3">
    <name type="scientific">Pleurodeles waltl</name>
    <name type="common">Iberian ribbed newt</name>
    <dbReference type="NCBI Taxonomy" id="8319"/>
    <lineage>
        <taxon>Eukaryota</taxon>
        <taxon>Metazoa</taxon>
        <taxon>Chordata</taxon>
        <taxon>Craniata</taxon>
        <taxon>Vertebrata</taxon>
        <taxon>Euteleostomi</taxon>
        <taxon>Amphibia</taxon>
        <taxon>Batrachia</taxon>
        <taxon>Caudata</taxon>
        <taxon>Salamandroidea</taxon>
        <taxon>Salamandridae</taxon>
        <taxon>Pleurodelinae</taxon>
        <taxon>Pleurodeles</taxon>
    </lineage>
</organism>
<dbReference type="EMBL" id="JANPWB010000009">
    <property type="protein sequence ID" value="KAJ1148499.1"/>
    <property type="molecule type" value="Genomic_DNA"/>
</dbReference>
<protein>
    <submittedName>
        <fullName evidence="2">Uncharacterized protein</fullName>
    </submittedName>
</protein>
<dbReference type="Proteomes" id="UP001066276">
    <property type="component" value="Chromosome 5"/>
</dbReference>
<sequence length="154" mass="17570">MAPERMAAAPKRKRLSNHVYAGKACLPDRRVTIKIEGARLVVAETYRNHYTACSDTATFTTEATRKDGNLIGHLPPRRDRTVVKTRLPPFPEKKAVSWSWSTPELTNDKEWTDQEDADRGDTEPLFWTSGTTLEFGAEESRCENEDRWPRGAYD</sequence>
<keyword evidence="3" id="KW-1185">Reference proteome</keyword>
<feature type="compositionally biased region" description="Basic and acidic residues" evidence="1">
    <location>
        <begin position="106"/>
        <end position="122"/>
    </location>
</feature>
<proteinExistence type="predicted"/>
<name>A0AAV7R6S2_PLEWA</name>
<gene>
    <name evidence="2" type="ORF">NDU88_001329</name>
</gene>
<evidence type="ECO:0000313" key="2">
    <source>
        <dbReference type="EMBL" id="KAJ1148499.1"/>
    </source>
</evidence>
<reference evidence="2" key="1">
    <citation type="journal article" date="2022" name="bioRxiv">
        <title>Sequencing and chromosome-scale assembly of the giantPleurodeles waltlgenome.</title>
        <authorList>
            <person name="Brown T."/>
            <person name="Elewa A."/>
            <person name="Iarovenko S."/>
            <person name="Subramanian E."/>
            <person name="Araus A.J."/>
            <person name="Petzold A."/>
            <person name="Susuki M."/>
            <person name="Suzuki K.-i.T."/>
            <person name="Hayashi T."/>
            <person name="Toyoda A."/>
            <person name="Oliveira C."/>
            <person name="Osipova E."/>
            <person name="Leigh N.D."/>
            <person name="Simon A."/>
            <person name="Yun M.H."/>
        </authorList>
    </citation>
    <scope>NUCLEOTIDE SEQUENCE</scope>
    <source>
        <strain evidence="2">20211129_DDA</strain>
        <tissue evidence="2">Liver</tissue>
    </source>
</reference>
<feature type="region of interest" description="Disordered" evidence="1">
    <location>
        <begin position="94"/>
        <end position="154"/>
    </location>
</feature>
<feature type="compositionally biased region" description="Basic and acidic residues" evidence="1">
    <location>
        <begin position="138"/>
        <end position="154"/>
    </location>
</feature>
<evidence type="ECO:0000256" key="1">
    <source>
        <dbReference type="SAM" id="MobiDB-lite"/>
    </source>
</evidence>